<evidence type="ECO:0000256" key="1">
    <source>
        <dbReference type="ARBA" id="ARBA00023002"/>
    </source>
</evidence>
<dbReference type="GO" id="GO:0008106">
    <property type="term" value="F:alcohol dehydrogenase (NADP+) activity"/>
    <property type="evidence" value="ECO:0007669"/>
    <property type="project" value="TreeGrafter"/>
</dbReference>
<dbReference type="AlphaFoldDB" id="A0A7L7KSS8"/>
<dbReference type="RefSeq" id="WP_258877683.1">
    <property type="nucleotide sequence ID" value="NZ_CP048914.1"/>
</dbReference>
<evidence type="ECO:0000313" key="4">
    <source>
        <dbReference type="EMBL" id="QMS85871.1"/>
    </source>
</evidence>
<feature type="domain" description="Alcohol dehydrogenase iron-type/glycerol dehydrogenase GldA" evidence="2">
    <location>
        <begin position="9"/>
        <end position="177"/>
    </location>
</feature>
<dbReference type="FunFam" id="3.40.50.1970:FF:000003">
    <property type="entry name" value="Alcohol dehydrogenase, iron-containing"/>
    <property type="match status" value="1"/>
</dbReference>
<dbReference type="Gene3D" id="3.40.50.1970">
    <property type="match status" value="1"/>
</dbReference>
<protein>
    <submittedName>
        <fullName evidence="4">Iron-containing alcohol dehydrogenase</fullName>
    </submittedName>
</protein>
<dbReference type="InterPro" id="IPR001670">
    <property type="entry name" value="ADH_Fe/GldA"/>
</dbReference>
<dbReference type="CDD" id="cd08187">
    <property type="entry name" value="BDH"/>
    <property type="match status" value="1"/>
</dbReference>
<reference evidence="4 5" key="1">
    <citation type="submission" date="2020-02" db="EMBL/GenBank/DDBJ databases">
        <authorList>
            <person name="Zheng R.K."/>
            <person name="Sun C.M."/>
        </authorList>
    </citation>
    <scope>NUCLEOTIDE SEQUENCE [LARGE SCALE GENOMIC DNA]</scope>
    <source>
        <strain evidence="5">zrk13</strain>
    </source>
</reference>
<keyword evidence="5" id="KW-1185">Reference proteome</keyword>
<dbReference type="PANTHER" id="PTHR43633">
    <property type="entry name" value="ALCOHOL DEHYDROGENASE YQHD"/>
    <property type="match status" value="1"/>
</dbReference>
<dbReference type="PANTHER" id="PTHR43633:SF1">
    <property type="entry name" value="ALCOHOL DEHYDROGENASE YQHD"/>
    <property type="match status" value="1"/>
</dbReference>
<dbReference type="GO" id="GO:1990002">
    <property type="term" value="F:methylglyoxal reductase (NADPH) (acetol producing) activity"/>
    <property type="evidence" value="ECO:0007669"/>
    <property type="project" value="TreeGrafter"/>
</dbReference>
<dbReference type="KEGG" id="xcl:G4Z02_08965"/>
<gene>
    <name evidence="4" type="ORF">G4Z02_08965</name>
</gene>
<dbReference type="GO" id="GO:1990362">
    <property type="term" value="F:butanol dehydrogenase (NAD+) activity"/>
    <property type="evidence" value="ECO:0007669"/>
    <property type="project" value="InterPro"/>
</dbReference>
<feature type="domain" description="Fe-containing alcohol dehydrogenase-like C-terminal" evidence="3">
    <location>
        <begin position="192"/>
        <end position="385"/>
    </location>
</feature>
<dbReference type="GO" id="GO:0005829">
    <property type="term" value="C:cytosol"/>
    <property type="evidence" value="ECO:0007669"/>
    <property type="project" value="TreeGrafter"/>
</dbReference>
<evidence type="ECO:0000259" key="2">
    <source>
        <dbReference type="Pfam" id="PF00465"/>
    </source>
</evidence>
<dbReference type="SUPFAM" id="SSF56796">
    <property type="entry name" value="Dehydroquinate synthase-like"/>
    <property type="match status" value="1"/>
</dbReference>
<keyword evidence="1" id="KW-0560">Oxidoreductase</keyword>
<dbReference type="Proteomes" id="UP000514720">
    <property type="component" value="Chromosome"/>
</dbReference>
<dbReference type="InterPro" id="IPR044731">
    <property type="entry name" value="BDH-like"/>
</dbReference>
<proteinExistence type="predicted"/>
<sequence length="387" mass="43376">MNNFTFHNPVRVYFGDDKLQELPDLVKEFGSKVLLVYGKSSIKRMGLYDKVVDLLQSNNIDIVELSGIDPNPRIESVREGGELCKKHDIDLVLAVGGGSVIDAAKGIASAALYDGDPWDFYSYKVQSEGALPIGTILTLSATGSEMNRGSVVTNLKTKQKHGWGSPYTYPKFSILDPRNTFTVNQHQTGCGIVDSLTHVYEFYFSKNDNYLNNRICEAIMKTVIHYGPQAIDNPENYEARANLMFGSTLALNGLTGFSNTWDGFNHTTEHVLSAYYDIAHADGLAILGPHWMNYILDESNVQKFKEFAINVWEVEDRGTDMEIAKRGIQAVFDFYQSIHMPTQLSNVNIDDKEFDEIASYATRYGESVGRFKELSKDDVLQILINAK</sequence>
<evidence type="ECO:0000259" key="3">
    <source>
        <dbReference type="Pfam" id="PF25137"/>
    </source>
</evidence>
<evidence type="ECO:0000313" key="5">
    <source>
        <dbReference type="Proteomes" id="UP000514720"/>
    </source>
</evidence>
<name>A0A7L7KSS8_9MOLU</name>
<organism evidence="4 5">
    <name type="scientific">Candidatus Xianfuyuplasma coldseepsis</name>
    <dbReference type="NCBI Taxonomy" id="2782163"/>
    <lineage>
        <taxon>Bacteria</taxon>
        <taxon>Bacillati</taxon>
        <taxon>Mycoplasmatota</taxon>
        <taxon>Mollicutes</taxon>
        <taxon>Candidatus Izemoplasmatales</taxon>
        <taxon>Candidatus Izemoplasmataceae</taxon>
        <taxon>Candidatus Xianfuyuplasma</taxon>
    </lineage>
</organism>
<dbReference type="Gene3D" id="1.20.1090.10">
    <property type="entry name" value="Dehydroquinate synthase-like - alpha domain"/>
    <property type="match status" value="1"/>
</dbReference>
<dbReference type="GO" id="GO:0046872">
    <property type="term" value="F:metal ion binding"/>
    <property type="evidence" value="ECO:0007669"/>
    <property type="project" value="InterPro"/>
</dbReference>
<accession>A0A7L7KSS8</accession>
<dbReference type="EMBL" id="CP048914">
    <property type="protein sequence ID" value="QMS85871.1"/>
    <property type="molecule type" value="Genomic_DNA"/>
</dbReference>
<dbReference type="Pfam" id="PF00465">
    <property type="entry name" value="Fe-ADH"/>
    <property type="match status" value="1"/>
</dbReference>
<dbReference type="InterPro" id="IPR056798">
    <property type="entry name" value="ADH_Fe_C"/>
</dbReference>
<dbReference type="Pfam" id="PF25137">
    <property type="entry name" value="ADH_Fe_C"/>
    <property type="match status" value="1"/>
</dbReference>